<accession>A0A1J5RAT3</accession>
<sequence>MRLLLILSCVALWPVWGQAQGKPTTTLSVARNLAAEARVMREKRIPMLVLFARKDCPWCERARREFLLPMQKDPATAARVRMRQINIDSDAPLTDFSGHHTTDRAFATAHQASLTPTLMFFGPNGEQLAAAIVGFQTADFYGASIDQGIDQSLARLHSYR</sequence>
<dbReference type="SUPFAM" id="SSF52833">
    <property type="entry name" value="Thioredoxin-like"/>
    <property type="match status" value="1"/>
</dbReference>
<gene>
    <name evidence="1" type="ORF">GALL_288820</name>
</gene>
<reference evidence="1" key="1">
    <citation type="submission" date="2016-10" db="EMBL/GenBank/DDBJ databases">
        <title>Sequence of Gallionella enrichment culture.</title>
        <authorList>
            <person name="Poehlein A."/>
            <person name="Muehling M."/>
            <person name="Daniel R."/>
        </authorList>
    </citation>
    <scope>NUCLEOTIDE SEQUENCE</scope>
</reference>
<dbReference type="Pfam" id="PF13899">
    <property type="entry name" value="Thioredoxin_7"/>
    <property type="match status" value="1"/>
</dbReference>
<organism evidence="1">
    <name type="scientific">mine drainage metagenome</name>
    <dbReference type="NCBI Taxonomy" id="410659"/>
    <lineage>
        <taxon>unclassified sequences</taxon>
        <taxon>metagenomes</taxon>
        <taxon>ecological metagenomes</taxon>
    </lineage>
</organism>
<comment type="caution">
    <text evidence="1">The sequence shown here is derived from an EMBL/GenBank/DDBJ whole genome shotgun (WGS) entry which is preliminary data.</text>
</comment>
<protein>
    <recommendedName>
        <fullName evidence="2">Thioredoxin-like fold domain-containing protein</fullName>
    </recommendedName>
</protein>
<dbReference type="InterPro" id="IPR036249">
    <property type="entry name" value="Thioredoxin-like_sf"/>
</dbReference>
<dbReference type="AlphaFoldDB" id="A0A1J5RAT3"/>
<evidence type="ECO:0000313" key="1">
    <source>
        <dbReference type="EMBL" id="OIQ89228.1"/>
    </source>
</evidence>
<name>A0A1J5RAT3_9ZZZZ</name>
<evidence type="ECO:0008006" key="2">
    <source>
        <dbReference type="Google" id="ProtNLM"/>
    </source>
</evidence>
<proteinExistence type="predicted"/>
<dbReference type="Gene3D" id="3.40.30.10">
    <property type="entry name" value="Glutaredoxin"/>
    <property type="match status" value="1"/>
</dbReference>
<dbReference type="EMBL" id="MLJW01000338">
    <property type="protein sequence ID" value="OIQ89228.1"/>
    <property type="molecule type" value="Genomic_DNA"/>
</dbReference>